<dbReference type="RefSeq" id="WP_310224907.1">
    <property type="nucleotide sequence ID" value="NZ_JAVDSB010000001.1"/>
</dbReference>
<evidence type="ECO:0000313" key="2">
    <source>
        <dbReference type="Proteomes" id="UP001267290"/>
    </source>
</evidence>
<dbReference type="EMBL" id="JAVDSB010000001">
    <property type="protein sequence ID" value="MDR6550336.1"/>
    <property type="molecule type" value="Genomic_DNA"/>
</dbReference>
<sequence length="98" mass="11336">MKKRLIILPIIALLIILVATKPSSKDYHAYLQAEHGLNCERASDKCIHTNLDLMSNHIRSLQFFMMAKTQIFGDENNKIRVIGVFNHFFVIQNKLKPQ</sequence>
<dbReference type="Proteomes" id="UP001267290">
    <property type="component" value="Unassembled WGS sequence"/>
</dbReference>
<accession>A0ABU1NS89</accession>
<organism evidence="1 2">
    <name type="scientific">Paenibacillus qinlingensis</name>
    <dbReference type="NCBI Taxonomy" id="1837343"/>
    <lineage>
        <taxon>Bacteria</taxon>
        <taxon>Bacillati</taxon>
        <taxon>Bacillota</taxon>
        <taxon>Bacilli</taxon>
        <taxon>Bacillales</taxon>
        <taxon>Paenibacillaceae</taxon>
        <taxon>Paenibacillus</taxon>
    </lineage>
</organism>
<name>A0ABU1NS89_9BACL</name>
<proteinExistence type="predicted"/>
<comment type="caution">
    <text evidence="1">The sequence shown here is derived from an EMBL/GenBank/DDBJ whole genome shotgun (WGS) entry which is preliminary data.</text>
</comment>
<protein>
    <submittedName>
        <fullName evidence="1">Uncharacterized protein</fullName>
    </submittedName>
</protein>
<keyword evidence="2" id="KW-1185">Reference proteome</keyword>
<evidence type="ECO:0000313" key="1">
    <source>
        <dbReference type="EMBL" id="MDR6550336.1"/>
    </source>
</evidence>
<reference evidence="1 2" key="1">
    <citation type="submission" date="2023-07" db="EMBL/GenBank/DDBJ databases">
        <title>Sorghum-associated microbial communities from plants grown in Nebraska, USA.</title>
        <authorList>
            <person name="Schachtman D."/>
        </authorList>
    </citation>
    <scope>NUCLEOTIDE SEQUENCE [LARGE SCALE GENOMIC DNA]</scope>
    <source>
        <strain evidence="1 2">CC258</strain>
    </source>
</reference>
<gene>
    <name evidence="1" type="ORF">J2736_001519</name>
</gene>